<evidence type="ECO:0000313" key="2">
    <source>
        <dbReference type="EMBL" id="KAB1638236.1"/>
    </source>
</evidence>
<dbReference type="PROSITE" id="PS50943">
    <property type="entry name" value="HTH_CROC1"/>
    <property type="match status" value="1"/>
</dbReference>
<comment type="caution">
    <text evidence="2">The sequence shown here is derived from an EMBL/GenBank/DDBJ whole genome shotgun (WGS) entry which is preliminary data.</text>
</comment>
<dbReference type="GO" id="GO:0003677">
    <property type="term" value="F:DNA binding"/>
    <property type="evidence" value="ECO:0007669"/>
    <property type="project" value="InterPro"/>
</dbReference>
<evidence type="ECO:0000313" key="3">
    <source>
        <dbReference type="Proteomes" id="UP000490386"/>
    </source>
</evidence>
<accession>A0A7J5B2I5</accession>
<dbReference type="InterPro" id="IPR010982">
    <property type="entry name" value="Lambda_DNA-bd_dom_sf"/>
</dbReference>
<dbReference type="SUPFAM" id="SSF47413">
    <property type="entry name" value="lambda repressor-like DNA-binding domains"/>
    <property type="match status" value="1"/>
</dbReference>
<dbReference type="InterPro" id="IPR001387">
    <property type="entry name" value="Cro/C1-type_HTH"/>
</dbReference>
<dbReference type="RefSeq" id="WP_151423324.1">
    <property type="nucleotide sequence ID" value="NZ_WBJX01000002.1"/>
</dbReference>
<sequence length="83" mass="9145">MTARARLTAPADFGLAVQQARLEAGLSQAELAERLQLSQSAVSEIESGKTTIYLRRLFDLMHELGIELSASWEQRADESTGPR</sequence>
<dbReference type="EMBL" id="WBJX01000002">
    <property type="protein sequence ID" value="KAB1638236.1"/>
    <property type="molecule type" value="Genomic_DNA"/>
</dbReference>
<dbReference type="CDD" id="cd00093">
    <property type="entry name" value="HTH_XRE"/>
    <property type="match status" value="1"/>
</dbReference>
<dbReference type="Pfam" id="PF01381">
    <property type="entry name" value="HTH_3"/>
    <property type="match status" value="1"/>
</dbReference>
<reference evidence="2 3" key="1">
    <citation type="submission" date="2019-09" db="EMBL/GenBank/DDBJ databases">
        <title>Phylogeny of genus Pseudoclavibacter and closely related genus.</title>
        <authorList>
            <person name="Li Y."/>
        </authorList>
    </citation>
    <scope>NUCLEOTIDE SEQUENCE [LARGE SCALE GENOMIC DNA]</scope>
    <source>
        <strain evidence="2 3">THG-MD12</strain>
    </source>
</reference>
<dbReference type="Gene3D" id="1.10.260.40">
    <property type="entry name" value="lambda repressor-like DNA-binding domains"/>
    <property type="match status" value="1"/>
</dbReference>
<dbReference type="SMART" id="SM00530">
    <property type="entry name" value="HTH_XRE"/>
    <property type="match status" value="1"/>
</dbReference>
<evidence type="ECO:0000259" key="1">
    <source>
        <dbReference type="PROSITE" id="PS50943"/>
    </source>
</evidence>
<gene>
    <name evidence="2" type="ORF">F8O03_07500</name>
</gene>
<dbReference type="AlphaFoldDB" id="A0A7J5B2I5"/>
<protein>
    <submittedName>
        <fullName evidence="2">Helix-turn-helix transcriptional regulator</fullName>
    </submittedName>
</protein>
<dbReference type="OrthoDB" id="3255837at2"/>
<organism evidence="2 3">
    <name type="scientific">Pseudoclavibacter terrae</name>
    <dbReference type="NCBI Taxonomy" id="1530195"/>
    <lineage>
        <taxon>Bacteria</taxon>
        <taxon>Bacillati</taxon>
        <taxon>Actinomycetota</taxon>
        <taxon>Actinomycetes</taxon>
        <taxon>Micrococcales</taxon>
        <taxon>Microbacteriaceae</taxon>
        <taxon>Pseudoclavibacter</taxon>
    </lineage>
</organism>
<proteinExistence type="predicted"/>
<dbReference type="Proteomes" id="UP000490386">
    <property type="component" value="Unassembled WGS sequence"/>
</dbReference>
<keyword evidence="3" id="KW-1185">Reference proteome</keyword>
<name>A0A7J5B2I5_9MICO</name>
<feature type="domain" description="HTH cro/C1-type" evidence="1">
    <location>
        <begin position="17"/>
        <end position="71"/>
    </location>
</feature>